<dbReference type="PROSITE" id="PS50013">
    <property type="entry name" value="CHROMO_2"/>
    <property type="match status" value="1"/>
</dbReference>
<evidence type="ECO:0000259" key="15">
    <source>
        <dbReference type="PROSITE" id="PS50873"/>
    </source>
</evidence>
<keyword evidence="6" id="KW-0560">Oxidoreductase</keyword>
<dbReference type="InterPro" id="IPR000763">
    <property type="entry name" value="Catalase_peroxidase"/>
</dbReference>
<dbReference type="STRING" id="164328.H3GCG8"/>
<dbReference type="VEuPathDB" id="FungiDB:KRP23_7410"/>
<dbReference type="CDD" id="cd00024">
    <property type="entry name" value="CD_CSD"/>
    <property type="match status" value="1"/>
</dbReference>
<proteinExistence type="inferred from homology"/>
<dbReference type="InterPro" id="IPR000953">
    <property type="entry name" value="Chromo/chromo_shadow_dom"/>
</dbReference>
<sequence>MNVRLVAFVAALAGLSSGANAGSCPFGYDSVAAVHQQDRQISSELYAAQSCDVIDYALVKEDLLHLMTDSQDFWPADFGHYGGLFIRLAWHCNGSYRRADGRGGCDGGRIRFNPERSWADNTNLDKALDLLEPIKLKYGDALSWGDLIVLSGDVAIESMGGPVLGFCGGRRDDADGTSSLQLGPTPEQESVAPCAVDGQCKEPLGPTTMGLIYVNPEGPMGVPDPALSVHDVRDTFERMGMNDRETVALIGGGHAFAPASVAAVPHSFGEQPLLHPPPDEPAPPPPQHQAERPAPNSLPRPRHPGRPGRELYRREGPPPIVDSAGDIRWIVDRIVEHEDPPRTYAHTRTSTRSKHAVPTARRYRVRWLGFPPDEDTWEPRAALLRDVPDVVREYENTIVNENDAAAGPAANENANAGVHVPVAAEDSAEYPRGVRRRN</sequence>
<dbReference type="InterPro" id="IPR023779">
    <property type="entry name" value="Chromodomain_CS"/>
</dbReference>
<comment type="catalytic activity">
    <reaction evidence="10">
        <text>2 H2O2 = O2 + 2 H2O</text>
        <dbReference type="Rhea" id="RHEA:20309"/>
        <dbReference type="ChEBI" id="CHEBI:15377"/>
        <dbReference type="ChEBI" id="CHEBI:15379"/>
        <dbReference type="ChEBI" id="CHEBI:16240"/>
        <dbReference type="EC" id="1.11.1.21"/>
    </reaction>
</comment>
<dbReference type="Proteomes" id="UP000005238">
    <property type="component" value="Unassembled WGS sequence"/>
</dbReference>
<dbReference type="GO" id="GO:0004096">
    <property type="term" value="F:catalase activity"/>
    <property type="evidence" value="ECO:0000318"/>
    <property type="project" value="GO_Central"/>
</dbReference>
<keyword evidence="7" id="KW-0408">Iron</keyword>
<keyword evidence="3" id="KW-0575">Peroxidase</keyword>
<keyword evidence="5" id="KW-0479">Metal-binding</keyword>
<evidence type="ECO:0000256" key="9">
    <source>
        <dbReference type="ARBA" id="ARBA00023324"/>
    </source>
</evidence>
<dbReference type="InterPro" id="IPR023780">
    <property type="entry name" value="Chromo_domain"/>
</dbReference>
<dbReference type="InParanoid" id="H3GCG8"/>
<evidence type="ECO:0000256" key="13">
    <source>
        <dbReference type="SAM" id="SignalP"/>
    </source>
</evidence>
<comment type="cofactor">
    <cofactor evidence="1">
        <name>heme b</name>
        <dbReference type="ChEBI" id="CHEBI:60344"/>
    </cofactor>
</comment>
<dbReference type="SUPFAM" id="SSF48113">
    <property type="entry name" value="Heme-dependent peroxidases"/>
    <property type="match status" value="1"/>
</dbReference>
<evidence type="ECO:0000256" key="7">
    <source>
        <dbReference type="ARBA" id="ARBA00023004"/>
    </source>
</evidence>
<dbReference type="InterPro" id="IPR002016">
    <property type="entry name" value="Haem_peroxidase"/>
</dbReference>
<dbReference type="PROSITE" id="PS00435">
    <property type="entry name" value="PEROXIDASE_1"/>
    <property type="match status" value="1"/>
</dbReference>
<dbReference type="SUPFAM" id="SSF54160">
    <property type="entry name" value="Chromo domain-like"/>
    <property type="match status" value="1"/>
</dbReference>
<organism evidence="16 17">
    <name type="scientific">Phytophthora ramorum</name>
    <name type="common">Sudden oak death agent</name>
    <dbReference type="NCBI Taxonomy" id="164328"/>
    <lineage>
        <taxon>Eukaryota</taxon>
        <taxon>Sar</taxon>
        <taxon>Stramenopiles</taxon>
        <taxon>Oomycota</taxon>
        <taxon>Peronosporomycetes</taxon>
        <taxon>Peronosporales</taxon>
        <taxon>Peronosporaceae</taxon>
        <taxon>Phytophthora</taxon>
    </lineage>
</organism>
<dbReference type="InterPro" id="IPR019793">
    <property type="entry name" value="Peroxidases_heam-ligand_BS"/>
</dbReference>
<feature type="signal peptide" evidence="13">
    <location>
        <begin position="1"/>
        <end position="21"/>
    </location>
</feature>
<dbReference type="GO" id="GO:0020037">
    <property type="term" value="F:heme binding"/>
    <property type="evidence" value="ECO:0000318"/>
    <property type="project" value="GO_Central"/>
</dbReference>
<dbReference type="PRINTS" id="PR00459">
    <property type="entry name" value="ASPEROXIDASE"/>
</dbReference>
<dbReference type="GO" id="GO:0005634">
    <property type="term" value="C:nucleus"/>
    <property type="evidence" value="ECO:0007669"/>
    <property type="project" value="UniProtKB-SubCell"/>
</dbReference>
<accession>H3GCG8</accession>
<dbReference type="InterPro" id="IPR010255">
    <property type="entry name" value="Haem_peroxidase_sf"/>
</dbReference>
<dbReference type="EnsemblProtists" id="Phyra73141">
    <property type="protein sequence ID" value="Phyra73141"/>
    <property type="gene ID" value="Phyra73141"/>
</dbReference>
<dbReference type="InterPro" id="IPR002207">
    <property type="entry name" value="Peroxidase_I"/>
</dbReference>
<name>H3GCG8_PHYRM</name>
<dbReference type="PANTHER" id="PTHR30555">
    <property type="entry name" value="HYDROPEROXIDASE I, BIFUNCTIONAL CATALASE-PEROXIDASE"/>
    <property type="match status" value="1"/>
</dbReference>
<evidence type="ECO:0000256" key="12">
    <source>
        <dbReference type="SAM" id="MobiDB-lite"/>
    </source>
</evidence>
<evidence type="ECO:0000313" key="16">
    <source>
        <dbReference type="EnsemblProtists" id="Phyra73141"/>
    </source>
</evidence>
<dbReference type="PANTHER" id="PTHR30555:SF0">
    <property type="entry name" value="CATALASE-PEROXIDASE"/>
    <property type="match status" value="1"/>
</dbReference>
<evidence type="ECO:0000256" key="10">
    <source>
        <dbReference type="ARBA" id="ARBA00049145"/>
    </source>
</evidence>
<dbReference type="FunFam" id="1.10.520.10:FF:000014">
    <property type="entry name" value="Catalase/peroxidase HPI"/>
    <property type="match status" value="1"/>
</dbReference>
<evidence type="ECO:0000256" key="4">
    <source>
        <dbReference type="ARBA" id="ARBA00022617"/>
    </source>
</evidence>
<keyword evidence="9" id="KW-0376">Hydrogen peroxide</keyword>
<evidence type="ECO:0000256" key="2">
    <source>
        <dbReference type="ARBA" id="ARBA00004123"/>
    </source>
</evidence>
<reference evidence="16" key="2">
    <citation type="submission" date="2015-06" db="UniProtKB">
        <authorList>
            <consortium name="EnsemblProtists"/>
        </authorList>
    </citation>
    <scope>IDENTIFICATION</scope>
    <source>
        <strain evidence="16">Pr102</strain>
    </source>
</reference>
<protein>
    <recommendedName>
        <fullName evidence="18">Chromo domain-containing protein</fullName>
    </recommendedName>
</protein>
<keyword evidence="17" id="KW-1185">Reference proteome</keyword>
<comment type="similarity">
    <text evidence="11">Belongs to the peroxidase family.</text>
</comment>
<dbReference type="Gene3D" id="1.10.420.10">
    <property type="entry name" value="Peroxidase, domain 2"/>
    <property type="match status" value="1"/>
</dbReference>
<dbReference type="VEuPathDB" id="FungiDB:KRP22_605"/>
<reference evidence="17" key="1">
    <citation type="journal article" date="2006" name="Science">
        <title>Phytophthora genome sequences uncover evolutionary origins and mechanisms of pathogenesis.</title>
        <authorList>
            <person name="Tyler B.M."/>
            <person name="Tripathy S."/>
            <person name="Zhang X."/>
            <person name="Dehal P."/>
            <person name="Jiang R.H."/>
            <person name="Aerts A."/>
            <person name="Arredondo F.D."/>
            <person name="Baxter L."/>
            <person name="Bensasson D."/>
            <person name="Beynon J.L."/>
            <person name="Chapman J."/>
            <person name="Damasceno C.M."/>
            <person name="Dorrance A.E."/>
            <person name="Dou D."/>
            <person name="Dickerman A.W."/>
            <person name="Dubchak I.L."/>
            <person name="Garbelotto M."/>
            <person name="Gijzen M."/>
            <person name="Gordon S.G."/>
            <person name="Govers F."/>
            <person name="Grunwald N.J."/>
            <person name="Huang W."/>
            <person name="Ivors K.L."/>
            <person name="Jones R.W."/>
            <person name="Kamoun S."/>
            <person name="Krampis K."/>
            <person name="Lamour K.H."/>
            <person name="Lee M.K."/>
            <person name="McDonald W.H."/>
            <person name="Medina M."/>
            <person name="Meijer H.J."/>
            <person name="Nordberg E.K."/>
            <person name="Maclean D.J."/>
            <person name="Ospina-Giraldo M.D."/>
            <person name="Morris P.F."/>
            <person name="Phuntumart V."/>
            <person name="Putnam N.H."/>
            <person name="Rash S."/>
            <person name="Rose J.K."/>
            <person name="Sakihama Y."/>
            <person name="Salamov A.A."/>
            <person name="Savidor A."/>
            <person name="Scheuring C.F."/>
            <person name="Smith B.M."/>
            <person name="Sobral B.W."/>
            <person name="Terry A."/>
            <person name="Torto-Alalibo T.A."/>
            <person name="Win J."/>
            <person name="Xu Z."/>
            <person name="Zhang H."/>
            <person name="Grigoriev I.V."/>
            <person name="Rokhsar D.S."/>
            <person name="Boore J.L."/>
        </authorList>
    </citation>
    <scope>NUCLEOTIDE SEQUENCE [LARGE SCALE GENOMIC DNA]</scope>
    <source>
        <strain evidence="17">Pr102</strain>
    </source>
</reference>
<keyword evidence="8" id="KW-0539">Nucleus</keyword>
<dbReference type="AlphaFoldDB" id="H3GCG8"/>
<dbReference type="PRINTS" id="PR00458">
    <property type="entry name" value="PEROXIDASE"/>
</dbReference>
<evidence type="ECO:0000256" key="11">
    <source>
        <dbReference type="RuleBase" id="RU004241"/>
    </source>
</evidence>
<feature type="region of interest" description="Disordered" evidence="12">
    <location>
        <begin position="416"/>
        <end position="438"/>
    </location>
</feature>
<evidence type="ECO:0000259" key="14">
    <source>
        <dbReference type="PROSITE" id="PS50013"/>
    </source>
</evidence>
<feature type="domain" description="Chromo" evidence="14">
    <location>
        <begin position="329"/>
        <end position="396"/>
    </location>
</feature>
<feature type="domain" description="Plant heme peroxidase family profile" evidence="15">
    <location>
        <begin position="104"/>
        <end position="276"/>
    </location>
</feature>
<evidence type="ECO:0000313" key="17">
    <source>
        <dbReference type="Proteomes" id="UP000005238"/>
    </source>
</evidence>
<evidence type="ECO:0000256" key="1">
    <source>
        <dbReference type="ARBA" id="ARBA00001970"/>
    </source>
</evidence>
<dbReference type="InterPro" id="IPR016197">
    <property type="entry name" value="Chromo-like_dom_sf"/>
</dbReference>
<feature type="compositionally biased region" description="Basic and acidic residues" evidence="12">
    <location>
        <begin position="307"/>
        <end position="316"/>
    </location>
</feature>
<feature type="compositionally biased region" description="Pro residues" evidence="12">
    <location>
        <begin position="274"/>
        <end position="287"/>
    </location>
</feature>
<dbReference type="GO" id="GO:0005829">
    <property type="term" value="C:cytosol"/>
    <property type="evidence" value="ECO:0000318"/>
    <property type="project" value="GO_Central"/>
</dbReference>
<dbReference type="PROSITE" id="PS50873">
    <property type="entry name" value="PEROXIDASE_4"/>
    <property type="match status" value="1"/>
</dbReference>
<evidence type="ECO:0000256" key="8">
    <source>
        <dbReference type="ARBA" id="ARBA00023242"/>
    </source>
</evidence>
<dbReference type="EMBL" id="DS565999">
    <property type="status" value="NOT_ANNOTATED_CDS"/>
    <property type="molecule type" value="Genomic_DNA"/>
</dbReference>
<dbReference type="Pfam" id="PF00385">
    <property type="entry name" value="Chromo"/>
    <property type="match status" value="1"/>
</dbReference>
<evidence type="ECO:0000256" key="5">
    <source>
        <dbReference type="ARBA" id="ARBA00022723"/>
    </source>
</evidence>
<evidence type="ECO:0000256" key="3">
    <source>
        <dbReference type="ARBA" id="ARBA00022559"/>
    </source>
</evidence>
<dbReference type="GO" id="GO:0046872">
    <property type="term" value="F:metal ion binding"/>
    <property type="evidence" value="ECO:0007669"/>
    <property type="project" value="UniProtKB-KW"/>
</dbReference>
<keyword evidence="13" id="KW-0732">Signal</keyword>
<dbReference type="Gene3D" id="1.10.520.10">
    <property type="match status" value="1"/>
</dbReference>
<dbReference type="GO" id="GO:0042744">
    <property type="term" value="P:hydrogen peroxide catabolic process"/>
    <property type="evidence" value="ECO:0000318"/>
    <property type="project" value="GO_Central"/>
</dbReference>
<feature type="region of interest" description="Disordered" evidence="12">
    <location>
        <begin position="268"/>
        <end position="323"/>
    </location>
</feature>
<evidence type="ECO:0000256" key="6">
    <source>
        <dbReference type="ARBA" id="ARBA00023002"/>
    </source>
</evidence>
<dbReference type="Pfam" id="PF00141">
    <property type="entry name" value="peroxidase"/>
    <property type="match status" value="1"/>
</dbReference>
<dbReference type="PROSITE" id="PS00598">
    <property type="entry name" value="CHROMO_1"/>
    <property type="match status" value="1"/>
</dbReference>
<dbReference type="eggNOG" id="ENOG502QTDY">
    <property type="taxonomic scope" value="Eukaryota"/>
</dbReference>
<dbReference type="HOGENOM" id="CLU_626258_0_0_1"/>
<dbReference type="GO" id="GO:0070301">
    <property type="term" value="P:cellular response to hydrogen peroxide"/>
    <property type="evidence" value="ECO:0000318"/>
    <property type="project" value="GO_Central"/>
</dbReference>
<keyword evidence="4" id="KW-0349">Heme</keyword>
<dbReference type="Gene3D" id="2.40.50.40">
    <property type="match status" value="1"/>
</dbReference>
<evidence type="ECO:0008006" key="18">
    <source>
        <dbReference type="Google" id="ProtNLM"/>
    </source>
</evidence>
<comment type="subcellular location">
    <subcellularLocation>
        <location evidence="2">Nucleus</location>
    </subcellularLocation>
</comment>
<feature type="chain" id="PRO_5003586195" description="Chromo domain-containing protein" evidence="13">
    <location>
        <begin position="22"/>
        <end position="438"/>
    </location>
</feature>